<reference evidence="6 7" key="2">
    <citation type="journal article" date="2012" name="PLoS Pathog.">
        <title>Diverse lifestyles and strategies of plant pathogenesis encoded in the genomes of eighteen Dothideomycetes fungi.</title>
        <authorList>
            <person name="Ohm R.A."/>
            <person name="Feau N."/>
            <person name="Henrissat B."/>
            <person name="Schoch C.L."/>
            <person name="Horwitz B.A."/>
            <person name="Barry K.W."/>
            <person name="Condon B.J."/>
            <person name="Copeland A.C."/>
            <person name="Dhillon B."/>
            <person name="Glaser F."/>
            <person name="Hesse C.N."/>
            <person name="Kosti I."/>
            <person name="LaButti K."/>
            <person name="Lindquist E.A."/>
            <person name="Lucas S."/>
            <person name="Salamov A.A."/>
            <person name="Bradshaw R.E."/>
            <person name="Ciuffetti L."/>
            <person name="Hamelin R.C."/>
            <person name="Kema G.H.J."/>
            <person name="Lawrence C."/>
            <person name="Scott J.A."/>
            <person name="Spatafora J.W."/>
            <person name="Turgeon B.G."/>
            <person name="de Wit P.J.G.M."/>
            <person name="Zhong S."/>
            <person name="Goodwin S.B."/>
            <person name="Grigoriev I.V."/>
        </authorList>
    </citation>
    <scope>NUCLEOTIDE SEQUENCE [LARGE SCALE GENOMIC DNA]</scope>
    <source>
        <strain evidence="7">NZE10 / CBS 128990</strain>
    </source>
</reference>
<evidence type="ECO:0000313" key="6">
    <source>
        <dbReference type="EMBL" id="EME49476.1"/>
    </source>
</evidence>
<feature type="domain" description="Small-subunit processome Utp12" evidence="5">
    <location>
        <begin position="210"/>
        <end position="313"/>
    </location>
</feature>
<accession>N1Q136</accession>
<reference evidence="7" key="1">
    <citation type="journal article" date="2012" name="PLoS Genet.">
        <title>The genomes of the fungal plant pathogens Cladosporium fulvum and Dothistroma septosporum reveal adaptation to different hosts and lifestyles but also signatures of common ancestry.</title>
        <authorList>
            <person name="de Wit P.J.G.M."/>
            <person name="van der Burgt A."/>
            <person name="Oekmen B."/>
            <person name="Stergiopoulos I."/>
            <person name="Abd-Elsalam K.A."/>
            <person name="Aerts A.L."/>
            <person name="Bahkali A.H."/>
            <person name="Beenen H.G."/>
            <person name="Chettri P."/>
            <person name="Cox M.P."/>
            <person name="Datema E."/>
            <person name="de Vries R.P."/>
            <person name="Dhillon B."/>
            <person name="Ganley A.R."/>
            <person name="Griffiths S.A."/>
            <person name="Guo Y."/>
            <person name="Hamelin R.C."/>
            <person name="Henrissat B."/>
            <person name="Kabir M.S."/>
            <person name="Jashni M.K."/>
            <person name="Kema G."/>
            <person name="Klaubauf S."/>
            <person name="Lapidus A."/>
            <person name="Levasseur A."/>
            <person name="Lindquist E."/>
            <person name="Mehrabi R."/>
            <person name="Ohm R.A."/>
            <person name="Owen T.J."/>
            <person name="Salamov A."/>
            <person name="Schwelm A."/>
            <person name="Schijlen E."/>
            <person name="Sun H."/>
            <person name="van den Burg H.A."/>
            <person name="van Ham R.C.H.J."/>
            <person name="Zhang S."/>
            <person name="Goodwin S.B."/>
            <person name="Grigoriev I.V."/>
            <person name="Collemare J."/>
            <person name="Bradshaw R.E."/>
        </authorList>
    </citation>
    <scope>NUCLEOTIDE SEQUENCE [LARGE SCALE GENOMIC DNA]</scope>
    <source>
        <strain evidence="7">NZE10 / CBS 128990</strain>
    </source>
</reference>
<protein>
    <recommendedName>
        <fullName evidence="5">Small-subunit processome Utp12 domain-containing protein</fullName>
    </recommendedName>
</protein>
<name>N1Q136_DOTSN</name>
<keyword evidence="2" id="KW-0539">Nucleus</keyword>
<evidence type="ECO:0000256" key="4">
    <source>
        <dbReference type="SAM" id="MobiDB-lite"/>
    </source>
</evidence>
<dbReference type="OrthoDB" id="30195at2759"/>
<gene>
    <name evidence="6" type="ORF">DOTSEDRAFT_68293</name>
</gene>
<dbReference type="InterPro" id="IPR007148">
    <property type="entry name" value="SSU_processome_Utp12"/>
</dbReference>
<proteinExistence type="inferred from homology"/>
<feature type="region of interest" description="Disordered" evidence="4">
    <location>
        <begin position="348"/>
        <end position="475"/>
    </location>
</feature>
<evidence type="ECO:0000256" key="1">
    <source>
        <dbReference type="ARBA" id="ARBA00004123"/>
    </source>
</evidence>
<feature type="compositionally biased region" description="Acidic residues" evidence="4">
    <location>
        <begin position="397"/>
        <end position="459"/>
    </location>
</feature>
<dbReference type="eggNOG" id="KOG4547">
    <property type="taxonomic scope" value="Eukaryota"/>
</dbReference>
<dbReference type="AlphaFoldDB" id="N1Q136"/>
<comment type="similarity">
    <text evidence="3">Belongs to the UTP5 family.</text>
</comment>
<feature type="region of interest" description="Disordered" evidence="4">
    <location>
        <begin position="52"/>
        <end position="150"/>
    </location>
</feature>
<dbReference type="GO" id="GO:0005730">
    <property type="term" value="C:nucleolus"/>
    <property type="evidence" value="ECO:0007669"/>
    <property type="project" value="TreeGrafter"/>
</dbReference>
<evidence type="ECO:0000256" key="3">
    <source>
        <dbReference type="ARBA" id="ARBA00038335"/>
    </source>
</evidence>
<dbReference type="OMA" id="QWSLAAH"/>
<dbReference type="STRING" id="675120.N1Q136"/>
<evidence type="ECO:0000259" key="5">
    <source>
        <dbReference type="Pfam" id="PF04003"/>
    </source>
</evidence>
<dbReference type="PANTHER" id="PTHR44267:SF1">
    <property type="entry name" value="WD REPEAT-CONTAINING PROTEIN 43"/>
    <property type="match status" value="1"/>
</dbReference>
<feature type="compositionally biased region" description="Polar residues" evidence="4">
    <location>
        <begin position="357"/>
        <end position="366"/>
    </location>
</feature>
<comment type="subcellular location">
    <subcellularLocation>
        <location evidence="1">Nucleus</location>
    </subcellularLocation>
</comment>
<organism evidence="6 7">
    <name type="scientific">Dothistroma septosporum (strain NZE10 / CBS 128990)</name>
    <name type="common">Red band needle blight fungus</name>
    <name type="synonym">Mycosphaerella pini</name>
    <dbReference type="NCBI Taxonomy" id="675120"/>
    <lineage>
        <taxon>Eukaryota</taxon>
        <taxon>Fungi</taxon>
        <taxon>Dikarya</taxon>
        <taxon>Ascomycota</taxon>
        <taxon>Pezizomycotina</taxon>
        <taxon>Dothideomycetes</taxon>
        <taxon>Dothideomycetidae</taxon>
        <taxon>Mycosphaerellales</taxon>
        <taxon>Mycosphaerellaceae</taxon>
        <taxon>Dothistroma</taxon>
    </lineage>
</organism>
<evidence type="ECO:0000256" key="2">
    <source>
        <dbReference type="ARBA" id="ARBA00023242"/>
    </source>
</evidence>
<dbReference type="GO" id="GO:0000462">
    <property type="term" value="P:maturation of SSU-rRNA from tricistronic rRNA transcript (SSU-rRNA, 5.8S rRNA, LSU-rRNA)"/>
    <property type="evidence" value="ECO:0007669"/>
    <property type="project" value="TreeGrafter"/>
</dbReference>
<dbReference type="Pfam" id="PF04003">
    <property type="entry name" value="Utp12"/>
    <property type="match status" value="1"/>
</dbReference>
<dbReference type="HOGENOM" id="CLU_038849_0_0_1"/>
<dbReference type="Proteomes" id="UP000016933">
    <property type="component" value="Unassembled WGS sequence"/>
</dbReference>
<dbReference type="InterPro" id="IPR052414">
    <property type="entry name" value="U3_snoRNA-assoc_WDR"/>
</dbReference>
<feature type="compositionally biased region" description="Acidic residues" evidence="4">
    <location>
        <begin position="126"/>
        <end position="149"/>
    </location>
</feature>
<sequence length="475" mass="51430">MSSAKRLRKSEGESQQSALPAAIPNKRPKTSHVPSAPGLGFLVNEDARAGKKLDAKLTNGVSRARSTRVDESHVNVAHDNSGETKAASPISISSREEDSSEFDNDDEDAVDSKDVALLRKGHASDGDEDEQADGVEEDAEMADAEEGVSAEEQTFGDMLQARHPHPIDVSKTLHADIADPERWVPTAANSSLMQSGHSLGTVLVQALKNNDKELLESCFATVDHSTIRLTIQRIKSRDVASLLGKIAERIHKRPGRTGNLMVWVQWSLVTHGGYLASQPELMNKLKSLSRVVRERANGLQPLLHLKGKLDLLSAQLELRRGIQDASRAMNSEDLDDPKGVLYVEGQDEDFTSDDEANNLQAGTQSRNRSKAKQDVDEDGNGEDDEEMGGELPNGAELDAEDESSEGGDAVELDGVIDIEAEEGGSGEEEEAGSDSEADSDMEEDDDGEESEDEDDDGSDIETIKTSKANVLNRKR</sequence>
<feature type="compositionally biased region" description="Basic and acidic residues" evidence="4">
    <location>
        <begin position="110"/>
        <end position="125"/>
    </location>
</feature>
<feature type="compositionally biased region" description="Acidic residues" evidence="4">
    <location>
        <begin position="375"/>
        <end position="388"/>
    </location>
</feature>
<dbReference type="PANTHER" id="PTHR44267">
    <property type="entry name" value="WD REPEAT-CONTAINING PROTEIN 43"/>
    <property type="match status" value="1"/>
</dbReference>
<feature type="compositionally biased region" description="Acidic residues" evidence="4">
    <location>
        <begin position="98"/>
        <end position="109"/>
    </location>
</feature>
<feature type="region of interest" description="Disordered" evidence="4">
    <location>
        <begin position="1"/>
        <end position="40"/>
    </location>
</feature>
<keyword evidence="7" id="KW-1185">Reference proteome</keyword>
<dbReference type="EMBL" id="KB446535">
    <property type="protein sequence ID" value="EME49476.1"/>
    <property type="molecule type" value="Genomic_DNA"/>
</dbReference>
<evidence type="ECO:0000313" key="7">
    <source>
        <dbReference type="Proteomes" id="UP000016933"/>
    </source>
</evidence>